<reference evidence="2 3" key="1">
    <citation type="submission" date="2015-01" db="EMBL/GenBank/DDBJ databases">
        <title>Sequencing and annotation of Micromonospora carbonacea strain JXNU-1 genome.</title>
        <authorList>
            <person name="Long Z."/>
            <person name="Huang Y."/>
            <person name="Jiang Y."/>
        </authorList>
    </citation>
    <scope>NUCLEOTIDE SEQUENCE [LARGE SCALE GENOMIC DNA]</scope>
    <source>
        <strain evidence="2 3">JXNU-1</strain>
    </source>
</reference>
<sequence length="63" mass="6647">MATVAWTAADVALDGGVRPAGPPDFGTLPPWLIALGLLGALVVAAPAWALRRLLLRHRRARLP</sequence>
<dbReference type="EMBL" id="JXSX01000001">
    <property type="protein sequence ID" value="KIR64984.1"/>
    <property type="molecule type" value="Genomic_DNA"/>
</dbReference>
<dbReference type="PATRIC" id="fig|47853.6.peg.1165"/>
<comment type="caution">
    <text evidence="2">The sequence shown here is derived from an EMBL/GenBank/DDBJ whole genome shotgun (WGS) entry which is preliminary data.</text>
</comment>
<feature type="transmembrane region" description="Helical" evidence="1">
    <location>
        <begin position="31"/>
        <end position="50"/>
    </location>
</feature>
<gene>
    <name evidence="2" type="ORF">TK50_05450</name>
</gene>
<evidence type="ECO:0000313" key="3">
    <source>
        <dbReference type="Proteomes" id="UP000032254"/>
    </source>
</evidence>
<protein>
    <submittedName>
        <fullName evidence="2">Uncharacterized protein</fullName>
    </submittedName>
</protein>
<dbReference type="AlphaFoldDB" id="A0A0D0X241"/>
<name>A0A0D0X241_9ACTN</name>
<keyword evidence="3" id="KW-1185">Reference proteome</keyword>
<keyword evidence="1" id="KW-0472">Membrane</keyword>
<keyword evidence="1" id="KW-1133">Transmembrane helix</keyword>
<proteinExistence type="predicted"/>
<evidence type="ECO:0000313" key="2">
    <source>
        <dbReference type="EMBL" id="KIR64984.1"/>
    </source>
</evidence>
<dbReference type="RefSeq" id="WP_043961739.1">
    <property type="nucleotide sequence ID" value="NZ_JBEZEN010000001.1"/>
</dbReference>
<organism evidence="2 3">
    <name type="scientific">Micromonospora haikouensis</name>
    <dbReference type="NCBI Taxonomy" id="686309"/>
    <lineage>
        <taxon>Bacteria</taxon>
        <taxon>Bacillati</taxon>
        <taxon>Actinomycetota</taxon>
        <taxon>Actinomycetes</taxon>
        <taxon>Micromonosporales</taxon>
        <taxon>Micromonosporaceae</taxon>
        <taxon>Micromonospora</taxon>
    </lineage>
</organism>
<dbReference type="GeneID" id="301303599"/>
<evidence type="ECO:0000256" key="1">
    <source>
        <dbReference type="SAM" id="Phobius"/>
    </source>
</evidence>
<dbReference type="Proteomes" id="UP000032254">
    <property type="component" value="Unassembled WGS sequence"/>
</dbReference>
<keyword evidence="1" id="KW-0812">Transmembrane</keyword>
<accession>A0A0D0X241</accession>